<comment type="caution">
    <text evidence="2">The sequence shown here is derived from an EMBL/GenBank/DDBJ whole genome shotgun (WGS) entry which is preliminary data.</text>
</comment>
<evidence type="ECO:0000313" key="2">
    <source>
        <dbReference type="EMBL" id="KAJ6993749.1"/>
    </source>
</evidence>
<evidence type="ECO:0000256" key="1">
    <source>
        <dbReference type="SAM" id="MobiDB-lite"/>
    </source>
</evidence>
<proteinExistence type="predicted"/>
<name>A0AAD6QNM8_9ROSI</name>
<gene>
    <name evidence="2" type="ORF">NC653_016780</name>
</gene>
<dbReference type="EMBL" id="JAQIZT010000006">
    <property type="protein sequence ID" value="KAJ6993749.1"/>
    <property type="molecule type" value="Genomic_DNA"/>
</dbReference>
<dbReference type="Proteomes" id="UP001164929">
    <property type="component" value="Chromosome 6"/>
</dbReference>
<sequence length="104" mass="11640">MEHGIPGLHRDKEEYTVCNTIHPPLMCAQELNIRSEESHTKIEGETTGEMDPPSHMLLPGDHERAPLIRVTLNREHEKIPKSNTKREAAALKISPATKENSTAP</sequence>
<keyword evidence="3" id="KW-1185">Reference proteome</keyword>
<organism evidence="2 3">
    <name type="scientific">Populus alba x Populus x berolinensis</name>
    <dbReference type="NCBI Taxonomy" id="444605"/>
    <lineage>
        <taxon>Eukaryota</taxon>
        <taxon>Viridiplantae</taxon>
        <taxon>Streptophyta</taxon>
        <taxon>Embryophyta</taxon>
        <taxon>Tracheophyta</taxon>
        <taxon>Spermatophyta</taxon>
        <taxon>Magnoliopsida</taxon>
        <taxon>eudicotyledons</taxon>
        <taxon>Gunneridae</taxon>
        <taxon>Pentapetalae</taxon>
        <taxon>rosids</taxon>
        <taxon>fabids</taxon>
        <taxon>Malpighiales</taxon>
        <taxon>Salicaceae</taxon>
        <taxon>Saliceae</taxon>
        <taxon>Populus</taxon>
    </lineage>
</organism>
<protein>
    <submittedName>
        <fullName evidence="2">Uncharacterized protein</fullName>
    </submittedName>
</protein>
<feature type="region of interest" description="Disordered" evidence="1">
    <location>
        <begin position="76"/>
        <end position="104"/>
    </location>
</feature>
<evidence type="ECO:0000313" key="3">
    <source>
        <dbReference type="Proteomes" id="UP001164929"/>
    </source>
</evidence>
<dbReference type="AlphaFoldDB" id="A0AAD6QNM8"/>
<reference evidence="2" key="1">
    <citation type="journal article" date="2023" name="Mol. Ecol. Resour.">
        <title>Chromosome-level genome assembly of a triploid poplar Populus alba 'Berolinensis'.</title>
        <authorList>
            <person name="Chen S."/>
            <person name="Yu Y."/>
            <person name="Wang X."/>
            <person name="Wang S."/>
            <person name="Zhang T."/>
            <person name="Zhou Y."/>
            <person name="He R."/>
            <person name="Meng N."/>
            <person name="Wang Y."/>
            <person name="Liu W."/>
            <person name="Liu Z."/>
            <person name="Liu J."/>
            <person name="Guo Q."/>
            <person name="Huang H."/>
            <person name="Sederoff R.R."/>
            <person name="Wang G."/>
            <person name="Qu G."/>
            <person name="Chen S."/>
        </authorList>
    </citation>
    <scope>NUCLEOTIDE SEQUENCE</scope>
    <source>
        <strain evidence="2">SC-2020</strain>
    </source>
</reference>
<accession>A0AAD6QNM8</accession>
<feature type="compositionally biased region" description="Basic and acidic residues" evidence="1">
    <location>
        <begin position="76"/>
        <end position="89"/>
    </location>
</feature>